<feature type="domain" description="Cysteine-rich" evidence="2">
    <location>
        <begin position="2"/>
        <end position="83"/>
    </location>
</feature>
<gene>
    <name evidence="3" type="ordered locus">Pyrfu_1279</name>
</gene>
<dbReference type="InParanoid" id="G0EGB3"/>
<sequence>MGYYPGCAVKSFTPHIVGRVEELLGRLGLEVFEIRDWVCCTGGVAEEAKKDSIERISVLNALLAKKQGAEILATSCSMCLSTLYRGLRRAPASLVESIASKLSVEPSPLPRVVHIADVLLEHASRLELDVSGRVALYPGCGYLVAHGAREARKRIKRLAKLAGLKNYGIVVGCCGFTIYAARPREASVVAKRLEEKMGDADMVVTLCPLCKLTLARFTGLKTVLLEEVVTSVSPR</sequence>
<evidence type="ECO:0000313" key="4">
    <source>
        <dbReference type="Proteomes" id="UP000001037"/>
    </source>
</evidence>
<dbReference type="Proteomes" id="UP000001037">
    <property type="component" value="Chromosome"/>
</dbReference>
<reference evidence="3 4" key="1">
    <citation type="journal article" date="2011" name="Stand. Genomic Sci.">
        <title>Complete genome sequence of the hyperthermophilic chemolithoautotroph Pyrolobus fumarii type strain (1A).</title>
        <authorList>
            <person name="Anderson I."/>
            <person name="Goker M."/>
            <person name="Nolan M."/>
            <person name="Lucas S."/>
            <person name="Hammon N."/>
            <person name="Deshpande S."/>
            <person name="Cheng J.F."/>
            <person name="Tapia R."/>
            <person name="Han C."/>
            <person name="Goodwin L."/>
            <person name="Pitluck S."/>
            <person name="Huntemann M."/>
            <person name="Liolios K."/>
            <person name="Ivanova N."/>
            <person name="Pagani I."/>
            <person name="Mavromatis K."/>
            <person name="Ovchinikova G."/>
            <person name="Pati A."/>
            <person name="Chen A."/>
            <person name="Palaniappan K."/>
            <person name="Land M."/>
            <person name="Hauser L."/>
            <person name="Brambilla E.M."/>
            <person name="Huber H."/>
            <person name="Yasawong M."/>
            <person name="Rohde M."/>
            <person name="Spring S."/>
            <person name="Abt B."/>
            <person name="Sikorski J."/>
            <person name="Wirth R."/>
            <person name="Detter J.C."/>
            <person name="Woyke T."/>
            <person name="Bristow J."/>
            <person name="Eisen J.A."/>
            <person name="Markowitz V."/>
            <person name="Hugenholtz P."/>
            <person name="Kyrpides N.C."/>
            <person name="Klenk H.P."/>
            <person name="Lapidus A."/>
        </authorList>
    </citation>
    <scope>NUCLEOTIDE SEQUENCE [LARGE SCALE GENOMIC DNA]</scope>
    <source>
        <strain evidence="4">DSM 11204 / 1A</strain>
    </source>
</reference>
<evidence type="ECO:0000313" key="3">
    <source>
        <dbReference type="EMBL" id="AEM39138.1"/>
    </source>
</evidence>
<dbReference type="FunCoup" id="G0EGB3">
    <property type="interactions" value="59"/>
</dbReference>
<keyword evidence="1" id="KW-0560">Oxidoreductase</keyword>
<dbReference type="AlphaFoldDB" id="G0EGB3"/>
<keyword evidence="4" id="KW-1185">Reference proteome</keyword>
<dbReference type="InterPro" id="IPR051278">
    <property type="entry name" value="HdrB/HdrD_reductase"/>
</dbReference>
<protein>
    <recommendedName>
        <fullName evidence="2">Cysteine-rich domain-containing protein</fullName>
    </recommendedName>
</protein>
<feature type="domain" description="Cysteine-rich" evidence="2">
    <location>
        <begin position="134"/>
        <end position="214"/>
    </location>
</feature>
<evidence type="ECO:0000259" key="2">
    <source>
        <dbReference type="Pfam" id="PF02754"/>
    </source>
</evidence>
<dbReference type="GO" id="GO:0016491">
    <property type="term" value="F:oxidoreductase activity"/>
    <property type="evidence" value="ECO:0007669"/>
    <property type="project" value="UniProtKB-KW"/>
</dbReference>
<dbReference type="PANTHER" id="PTHR42947">
    <property type="entry name" value="COB--COM HETERODISULFIDE REDUCTASE SUBUNIT B 1"/>
    <property type="match status" value="1"/>
</dbReference>
<dbReference type="Pfam" id="PF02754">
    <property type="entry name" value="CCG"/>
    <property type="match status" value="2"/>
</dbReference>
<dbReference type="STRING" id="694429.Pyrfu_1279"/>
<organism evidence="3 4">
    <name type="scientific">Pyrolobus fumarii (strain DSM 11204 / 1A)</name>
    <dbReference type="NCBI Taxonomy" id="694429"/>
    <lineage>
        <taxon>Archaea</taxon>
        <taxon>Thermoproteota</taxon>
        <taxon>Thermoprotei</taxon>
        <taxon>Desulfurococcales</taxon>
        <taxon>Pyrodictiaceae</taxon>
        <taxon>Pyrolobus</taxon>
    </lineage>
</organism>
<name>G0EGB3_PYRF1</name>
<proteinExistence type="predicted"/>
<accession>G0EGB3</accession>
<dbReference type="EMBL" id="CP002838">
    <property type="protein sequence ID" value="AEM39138.1"/>
    <property type="molecule type" value="Genomic_DNA"/>
</dbReference>
<dbReference type="HOGENOM" id="CLU_052147_1_0_2"/>
<dbReference type="PANTHER" id="PTHR42947:SF1">
    <property type="entry name" value="COB--COM HETERODISULFIDE REDUCTASE SUBUNIT B 1"/>
    <property type="match status" value="1"/>
</dbReference>
<dbReference type="InterPro" id="IPR004017">
    <property type="entry name" value="Cys_rich_dom"/>
</dbReference>
<dbReference type="KEGG" id="pfm:Pyrfu_1279"/>
<dbReference type="eggNOG" id="arCOG00338">
    <property type="taxonomic scope" value="Archaea"/>
</dbReference>
<evidence type="ECO:0000256" key="1">
    <source>
        <dbReference type="ARBA" id="ARBA00023002"/>
    </source>
</evidence>